<accession>A0A381QBI2</accession>
<sequence length="135" mass="14693">VLGKLRDLPHGIVSMNSKGNIERSLANASLLDRFEYVIGYEEVSEARQKPAPDGLLMCIDQLTGMAPGHVAYVGDHQIDIECARNANEALTADDYDIHVFSIGAAYGIGTESGAWPEEPDYTAQCPDDIASIVWR</sequence>
<protein>
    <recommendedName>
        <fullName evidence="2">HAD family hydrolase</fullName>
    </recommendedName>
</protein>
<dbReference type="InterPro" id="IPR006439">
    <property type="entry name" value="HAD-SF_hydro_IA"/>
</dbReference>
<name>A0A381QBI2_9ZZZZ</name>
<feature type="non-terminal residue" evidence="1">
    <location>
        <position position="1"/>
    </location>
</feature>
<dbReference type="InterPro" id="IPR036412">
    <property type="entry name" value="HAD-like_sf"/>
</dbReference>
<dbReference type="Gene3D" id="3.40.50.1000">
    <property type="entry name" value="HAD superfamily/HAD-like"/>
    <property type="match status" value="1"/>
</dbReference>
<dbReference type="GO" id="GO:0008967">
    <property type="term" value="F:phosphoglycolate phosphatase activity"/>
    <property type="evidence" value="ECO:0007669"/>
    <property type="project" value="TreeGrafter"/>
</dbReference>
<dbReference type="AlphaFoldDB" id="A0A381QBI2"/>
<gene>
    <name evidence="1" type="ORF">METZ01_LOCUS28603</name>
</gene>
<evidence type="ECO:0008006" key="2">
    <source>
        <dbReference type="Google" id="ProtNLM"/>
    </source>
</evidence>
<evidence type="ECO:0000313" key="1">
    <source>
        <dbReference type="EMBL" id="SUZ75749.1"/>
    </source>
</evidence>
<dbReference type="GO" id="GO:0005829">
    <property type="term" value="C:cytosol"/>
    <property type="evidence" value="ECO:0007669"/>
    <property type="project" value="TreeGrafter"/>
</dbReference>
<dbReference type="Pfam" id="PF13419">
    <property type="entry name" value="HAD_2"/>
    <property type="match status" value="1"/>
</dbReference>
<organism evidence="1">
    <name type="scientific">marine metagenome</name>
    <dbReference type="NCBI Taxonomy" id="408172"/>
    <lineage>
        <taxon>unclassified sequences</taxon>
        <taxon>metagenomes</taxon>
        <taxon>ecological metagenomes</taxon>
    </lineage>
</organism>
<reference evidence="1" key="1">
    <citation type="submission" date="2018-05" db="EMBL/GenBank/DDBJ databases">
        <authorList>
            <person name="Lanie J.A."/>
            <person name="Ng W.-L."/>
            <person name="Kazmierczak K.M."/>
            <person name="Andrzejewski T.M."/>
            <person name="Davidsen T.M."/>
            <person name="Wayne K.J."/>
            <person name="Tettelin H."/>
            <person name="Glass J.I."/>
            <person name="Rusch D."/>
            <person name="Podicherti R."/>
            <person name="Tsui H.-C.T."/>
            <person name="Winkler M.E."/>
        </authorList>
    </citation>
    <scope>NUCLEOTIDE SEQUENCE</scope>
</reference>
<dbReference type="InterPro" id="IPR041492">
    <property type="entry name" value="HAD_2"/>
</dbReference>
<dbReference type="InterPro" id="IPR023214">
    <property type="entry name" value="HAD_sf"/>
</dbReference>
<dbReference type="PANTHER" id="PTHR43434:SF26">
    <property type="entry name" value="PYROPHOSPHATASE PPAX"/>
    <property type="match status" value="1"/>
</dbReference>
<dbReference type="InterPro" id="IPR050155">
    <property type="entry name" value="HAD-like_hydrolase_sf"/>
</dbReference>
<proteinExistence type="predicted"/>
<dbReference type="EMBL" id="UINC01001257">
    <property type="protein sequence ID" value="SUZ75749.1"/>
    <property type="molecule type" value="Genomic_DNA"/>
</dbReference>
<dbReference type="SUPFAM" id="SSF56784">
    <property type="entry name" value="HAD-like"/>
    <property type="match status" value="1"/>
</dbReference>
<dbReference type="PANTHER" id="PTHR43434">
    <property type="entry name" value="PHOSPHOGLYCOLATE PHOSPHATASE"/>
    <property type="match status" value="1"/>
</dbReference>
<dbReference type="GO" id="GO:0006281">
    <property type="term" value="P:DNA repair"/>
    <property type="evidence" value="ECO:0007669"/>
    <property type="project" value="TreeGrafter"/>
</dbReference>
<dbReference type="NCBIfam" id="TIGR01549">
    <property type="entry name" value="HAD-SF-IA-v1"/>
    <property type="match status" value="1"/>
</dbReference>